<evidence type="ECO:0000313" key="1">
    <source>
        <dbReference type="EMBL" id="KAJ3534532.1"/>
    </source>
</evidence>
<evidence type="ECO:0000313" key="2">
    <source>
        <dbReference type="Proteomes" id="UP001148629"/>
    </source>
</evidence>
<accession>A0ACC1S8X7</accession>
<comment type="caution">
    <text evidence="1">The sequence shown here is derived from an EMBL/GenBank/DDBJ whole genome shotgun (WGS) entry which is preliminary data.</text>
</comment>
<sequence>MDHLDGGSVLSLASIGCLVLLTFAATLVFVPKNAIHLRIGAIVALGYFQYTFYIAVLNTSMTPAQKSNVALLSWGFYMSGTEHILISRVNVDDLHAKSGKDASSHVSCATLLFRAAGMYFNLRRVGMRSEISMKYRRTSGRPHFLYAKIIEVIGMYLIMDAVMSAPLPETHLITREKQTLFRFSNLSLEDVAFRFFGTLGYWLVTFICNRLNHACAAVVSLLLGLSKSEDWPHLNGPIGASYTVRGFWGTFWHQLYRKSLTGWVDFVADKVLGFRRGTLLSRYTRLFLAFLVSGVMHHCLGYLYSFSADERFATEKFYALQALGIMFEDAVQAVTASISLPKLIRRAVGYIWVLAFLSWSTPICSYPSMRGGDPGPMVPIQVIGPLMKS</sequence>
<keyword evidence="2" id="KW-1185">Reference proteome</keyword>
<dbReference type="EMBL" id="JANRMS010000777">
    <property type="protein sequence ID" value="KAJ3534532.1"/>
    <property type="molecule type" value="Genomic_DNA"/>
</dbReference>
<protein>
    <submittedName>
        <fullName evidence="1">Uncharacterized protein</fullName>
    </submittedName>
</protein>
<organism evidence="1 2">
    <name type="scientific">Fusarium decemcellulare</name>
    <dbReference type="NCBI Taxonomy" id="57161"/>
    <lineage>
        <taxon>Eukaryota</taxon>
        <taxon>Fungi</taxon>
        <taxon>Dikarya</taxon>
        <taxon>Ascomycota</taxon>
        <taxon>Pezizomycotina</taxon>
        <taxon>Sordariomycetes</taxon>
        <taxon>Hypocreomycetidae</taxon>
        <taxon>Hypocreales</taxon>
        <taxon>Nectriaceae</taxon>
        <taxon>Fusarium</taxon>
        <taxon>Fusarium decemcellulare species complex</taxon>
    </lineage>
</organism>
<proteinExistence type="predicted"/>
<reference evidence="1" key="1">
    <citation type="submission" date="2022-08" db="EMBL/GenBank/DDBJ databases">
        <title>Genome Sequence of Fusarium decemcellulare.</title>
        <authorList>
            <person name="Buettner E."/>
        </authorList>
    </citation>
    <scope>NUCLEOTIDE SEQUENCE</scope>
    <source>
        <strain evidence="1">Babe19</strain>
    </source>
</reference>
<gene>
    <name evidence="1" type="ORF">NM208_g7503</name>
</gene>
<name>A0ACC1S8X7_9HYPO</name>
<dbReference type="Proteomes" id="UP001148629">
    <property type="component" value="Unassembled WGS sequence"/>
</dbReference>